<dbReference type="PANTHER" id="PTHR37017:SF11">
    <property type="entry name" value="ESTERASE_LIPASE_THIOESTERASE DOMAIN-CONTAINING PROTEIN"/>
    <property type="match status" value="1"/>
</dbReference>
<dbReference type="EMBL" id="BAABCP010000001">
    <property type="protein sequence ID" value="GAA3931160.1"/>
    <property type="molecule type" value="Genomic_DNA"/>
</dbReference>
<dbReference type="Proteomes" id="UP001501591">
    <property type="component" value="Unassembled WGS sequence"/>
</dbReference>
<keyword evidence="3" id="KW-1185">Reference proteome</keyword>
<evidence type="ECO:0000259" key="1">
    <source>
        <dbReference type="Pfam" id="PF12697"/>
    </source>
</evidence>
<dbReference type="InterPro" id="IPR000073">
    <property type="entry name" value="AB_hydrolase_1"/>
</dbReference>
<keyword evidence="2" id="KW-0378">Hydrolase</keyword>
<reference evidence="3" key="1">
    <citation type="journal article" date="2019" name="Int. J. Syst. Evol. Microbiol.">
        <title>The Global Catalogue of Microorganisms (GCM) 10K type strain sequencing project: providing services to taxonomists for standard genome sequencing and annotation.</title>
        <authorList>
            <consortium name="The Broad Institute Genomics Platform"/>
            <consortium name="The Broad Institute Genome Sequencing Center for Infectious Disease"/>
            <person name="Wu L."/>
            <person name="Ma J."/>
        </authorList>
    </citation>
    <scope>NUCLEOTIDE SEQUENCE [LARGE SCALE GENOMIC DNA]</scope>
    <source>
        <strain evidence="3">JCM 17024</strain>
    </source>
</reference>
<dbReference type="PANTHER" id="PTHR37017">
    <property type="entry name" value="AB HYDROLASE-1 DOMAIN-CONTAINING PROTEIN-RELATED"/>
    <property type="match status" value="1"/>
</dbReference>
<accession>A0ABP7MVI8</accession>
<gene>
    <name evidence="2" type="ORF">GCM10022383_07120</name>
</gene>
<dbReference type="SUPFAM" id="SSF53474">
    <property type="entry name" value="alpha/beta-Hydrolases"/>
    <property type="match status" value="1"/>
</dbReference>
<dbReference type="GO" id="GO:0016787">
    <property type="term" value="F:hydrolase activity"/>
    <property type="evidence" value="ECO:0007669"/>
    <property type="project" value="UniProtKB-KW"/>
</dbReference>
<proteinExistence type="predicted"/>
<evidence type="ECO:0000313" key="3">
    <source>
        <dbReference type="Proteomes" id="UP001501591"/>
    </source>
</evidence>
<comment type="caution">
    <text evidence="2">The sequence shown here is derived from an EMBL/GenBank/DDBJ whole genome shotgun (WGS) entry which is preliminary data.</text>
</comment>
<organism evidence="2 3">
    <name type="scientific">Microbacterium soli</name>
    <dbReference type="NCBI Taxonomy" id="446075"/>
    <lineage>
        <taxon>Bacteria</taxon>
        <taxon>Bacillati</taxon>
        <taxon>Actinomycetota</taxon>
        <taxon>Actinomycetes</taxon>
        <taxon>Micrococcales</taxon>
        <taxon>Microbacteriaceae</taxon>
        <taxon>Microbacterium</taxon>
    </lineage>
</organism>
<dbReference type="InterPro" id="IPR029058">
    <property type="entry name" value="AB_hydrolase_fold"/>
</dbReference>
<dbReference type="Gene3D" id="3.40.50.1820">
    <property type="entry name" value="alpha/beta hydrolase"/>
    <property type="match status" value="1"/>
</dbReference>
<feature type="domain" description="AB hydrolase-1" evidence="1">
    <location>
        <begin position="3"/>
        <end position="226"/>
    </location>
</feature>
<name>A0ABP7MVI8_9MICO</name>
<sequence>MRVVFVHGACVKDGHWWWHRTARLLDAHGIRSVTPELPSCGESGIPAGVDGAGLDEDVAAVRRALQSSDEPTILVAHSYGGIVAAQAAAGADAVRHLVLISSYLPEIGQSLADFGDGEPAPFLQVDAVNGTLQVDPDALVETFLQDCPTDIQSQAFEHLSAQSVRVTAQPVAAASWQAIPTTYVVCSQDRGTPAELQRRYAQRADAVVELDTGHHPFLSQPEAIRDLLVSL</sequence>
<evidence type="ECO:0000313" key="2">
    <source>
        <dbReference type="EMBL" id="GAA3931160.1"/>
    </source>
</evidence>
<dbReference type="Pfam" id="PF12697">
    <property type="entry name" value="Abhydrolase_6"/>
    <property type="match status" value="1"/>
</dbReference>
<dbReference type="RefSeq" id="WP_344818126.1">
    <property type="nucleotide sequence ID" value="NZ_BAABCP010000001.1"/>
</dbReference>
<dbReference type="InterPro" id="IPR052897">
    <property type="entry name" value="Sec-Metab_Biosynth_Hydrolase"/>
</dbReference>
<protein>
    <submittedName>
        <fullName evidence="2">Alpha/beta hydrolase</fullName>
    </submittedName>
</protein>